<dbReference type="InterPro" id="IPR043938">
    <property type="entry name" value="Ligase_CoA_dom"/>
</dbReference>
<dbReference type="Pfam" id="PF19045">
    <property type="entry name" value="Ligase_CoA_2"/>
    <property type="match status" value="1"/>
</dbReference>
<gene>
    <name evidence="3" type="ORF">N4T19_01385</name>
</gene>
<dbReference type="RefSeq" id="WP_260719245.1">
    <property type="nucleotide sequence ID" value="NZ_CP104377.1"/>
</dbReference>
<dbReference type="PANTHER" id="PTHR42793:SF4">
    <property type="entry name" value="BLL6376 PROTEIN"/>
    <property type="match status" value="1"/>
</dbReference>
<dbReference type="EMBL" id="CP104377">
    <property type="protein sequence ID" value="UXC18816.1"/>
    <property type="molecule type" value="Genomic_DNA"/>
</dbReference>
<keyword evidence="1" id="KW-0547">Nucleotide-binding</keyword>
<dbReference type="InterPro" id="IPR011761">
    <property type="entry name" value="ATP-grasp"/>
</dbReference>
<dbReference type="Gene3D" id="3.30.1490.20">
    <property type="entry name" value="ATP-grasp fold, A domain"/>
    <property type="match status" value="1"/>
</dbReference>
<dbReference type="PROSITE" id="PS50975">
    <property type="entry name" value="ATP_GRASP"/>
    <property type="match status" value="1"/>
</dbReference>
<dbReference type="Pfam" id="PF13607">
    <property type="entry name" value="Succ_CoA_lig"/>
    <property type="match status" value="1"/>
</dbReference>
<evidence type="ECO:0000256" key="1">
    <source>
        <dbReference type="PROSITE-ProRule" id="PRU00409"/>
    </source>
</evidence>
<evidence type="ECO:0000259" key="2">
    <source>
        <dbReference type="PROSITE" id="PS50975"/>
    </source>
</evidence>
<accession>A0ABY5ZZC2</accession>
<protein>
    <submittedName>
        <fullName evidence="3">Acetate--CoA ligase family protein</fullName>
    </submittedName>
</protein>
<evidence type="ECO:0000313" key="3">
    <source>
        <dbReference type="EMBL" id="UXC18816.1"/>
    </source>
</evidence>
<organism evidence="3 4">
    <name type="scientific">Comamonas squillarum</name>
    <dbReference type="NCBI Taxonomy" id="2977320"/>
    <lineage>
        <taxon>Bacteria</taxon>
        <taxon>Pseudomonadati</taxon>
        <taxon>Pseudomonadota</taxon>
        <taxon>Betaproteobacteria</taxon>
        <taxon>Burkholderiales</taxon>
        <taxon>Comamonadaceae</taxon>
        <taxon>Comamonas</taxon>
    </lineage>
</organism>
<evidence type="ECO:0000313" key="4">
    <source>
        <dbReference type="Proteomes" id="UP001058290"/>
    </source>
</evidence>
<dbReference type="SUPFAM" id="SSF52210">
    <property type="entry name" value="Succinyl-CoA synthetase domains"/>
    <property type="match status" value="2"/>
</dbReference>
<keyword evidence="3" id="KW-0436">Ligase</keyword>
<dbReference type="Gene3D" id="3.30.470.20">
    <property type="entry name" value="ATP-grasp fold, B domain"/>
    <property type="match status" value="1"/>
</dbReference>
<dbReference type="PANTHER" id="PTHR42793">
    <property type="entry name" value="COA BINDING DOMAIN CONTAINING PROTEIN"/>
    <property type="match status" value="1"/>
</dbReference>
<dbReference type="Pfam" id="PF13549">
    <property type="entry name" value="ATP-grasp_5"/>
    <property type="match status" value="1"/>
</dbReference>
<sequence>MSPTSSSLDALFHPRSVALVGASSDPERIGGRPLRFMLEAGFAAPIYPVNRSGALIQGLQSYQKVSDIPFPVDQAIICVPVAGVEEAVRDAIAKGVKAIQVMTAGFAEIDAAGRALQDRIVGLCRAAGVRMLGPNSLGLLNVPARFFSTFSTFLNGAQPQPGSISLATQSGAFGSAAYGLATLRGLGFSKIIATGNEADVDVAESIDYLAGDPDTRIICAAVESCRDGNRLRRALLKAARAGKPVLIMKVGRTELGAAAASTHTGSLAGNDKVYDTVFRECGALRPESIEEMLDIAYLYTVSGVLPANDELGVFTGSGGIGVLMADEAGAQGMELPPLPAPAREATLALLPFAVAANPLDMTAQVTSVASGTARTLAVMLEHTRYGAVLGYLAHVGLSPERFASTQQEIAALAAQHRERLTILVMLALPQVRSALEKQGVAVFEDPTRAVRAVAGLAKIRQRWQALYQLPDAAQTGAPALALDDVHTESGAKRALAAAGLPVPPEHLCSSAAQAAAAAAQVGFPVVAKIVSPDIAHKTEVGGVLLNLQDAAAVERAFGTLMDRARTARPDARLEGVLIAPMLSGGVEVILGLHRDPTFGQMVMYGSGGTAVELFQDVALASAPLTAARAQALVDAVRSSQLLRRWRGGPQYDEAALVQALCRLSEFAMQHADSIQSVDINPLMVRTQGAMCLDAVIELRAQTQQGAQP</sequence>
<dbReference type="Gene3D" id="3.40.50.261">
    <property type="entry name" value="Succinyl-CoA synthetase domains"/>
    <property type="match status" value="2"/>
</dbReference>
<dbReference type="Proteomes" id="UP001058290">
    <property type="component" value="Chromosome"/>
</dbReference>
<dbReference type="SUPFAM" id="SSF51735">
    <property type="entry name" value="NAD(P)-binding Rossmann-fold domains"/>
    <property type="match status" value="1"/>
</dbReference>
<dbReference type="InterPro" id="IPR013815">
    <property type="entry name" value="ATP_grasp_subdomain_1"/>
</dbReference>
<dbReference type="SMART" id="SM00881">
    <property type="entry name" value="CoA_binding"/>
    <property type="match status" value="1"/>
</dbReference>
<dbReference type="Pfam" id="PF13380">
    <property type="entry name" value="CoA_binding_2"/>
    <property type="match status" value="1"/>
</dbReference>
<name>A0ABY5ZZC2_9BURK</name>
<reference evidence="3" key="1">
    <citation type="submission" date="2022-09" db="EMBL/GenBank/DDBJ databases">
        <title>Bacterial diversity in gut of crayfish and pufferfish.</title>
        <authorList>
            <person name="Huang Y."/>
        </authorList>
    </citation>
    <scope>NUCLEOTIDE SEQUENCE</scope>
    <source>
        <strain evidence="3">PR12</strain>
    </source>
</reference>
<dbReference type="SUPFAM" id="SSF56059">
    <property type="entry name" value="Glutathione synthetase ATP-binding domain-like"/>
    <property type="match status" value="1"/>
</dbReference>
<dbReference type="InterPro" id="IPR003781">
    <property type="entry name" value="CoA-bd"/>
</dbReference>
<dbReference type="InterPro" id="IPR032875">
    <property type="entry name" value="Succ_CoA_lig_flav_dom"/>
</dbReference>
<dbReference type="GO" id="GO:0016874">
    <property type="term" value="F:ligase activity"/>
    <property type="evidence" value="ECO:0007669"/>
    <property type="project" value="UniProtKB-KW"/>
</dbReference>
<dbReference type="InterPro" id="IPR016102">
    <property type="entry name" value="Succinyl-CoA_synth-like"/>
</dbReference>
<dbReference type="InterPro" id="IPR036291">
    <property type="entry name" value="NAD(P)-bd_dom_sf"/>
</dbReference>
<dbReference type="Gene3D" id="3.40.50.720">
    <property type="entry name" value="NAD(P)-binding Rossmann-like Domain"/>
    <property type="match status" value="1"/>
</dbReference>
<proteinExistence type="predicted"/>
<keyword evidence="1" id="KW-0067">ATP-binding</keyword>
<keyword evidence="4" id="KW-1185">Reference proteome</keyword>
<feature type="domain" description="ATP-grasp" evidence="2">
    <location>
        <begin position="492"/>
        <end position="528"/>
    </location>
</feature>